<comment type="caution">
    <text evidence="2">The sequence shown here is derived from an EMBL/GenBank/DDBJ whole genome shotgun (WGS) entry which is preliminary data.</text>
</comment>
<dbReference type="Proteomes" id="UP001170624">
    <property type="component" value="Unassembled WGS sequence"/>
</dbReference>
<dbReference type="InterPro" id="IPR036691">
    <property type="entry name" value="Endo/exonu/phosph_ase_sf"/>
</dbReference>
<evidence type="ECO:0000313" key="3">
    <source>
        <dbReference type="Proteomes" id="UP001170624"/>
    </source>
</evidence>
<name>A0AAW7Y7Z5_9GAMM</name>
<accession>A0AAW7Y7Z5</accession>
<reference evidence="2" key="1">
    <citation type="submission" date="2023-07" db="EMBL/GenBank/DDBJ databases">
        <title>Genome content predicts the carbon catabolic preferences of heterotrophic bacteria.</title>
        <authorList>
            <person name="Gralka M."/>
        </authorList>
    </citation>
    <scope>NUCLEOTIDE SEQUENCE</scope>
    <source>
        <strain evidence="2">G2M05</strain>
    </source>
</reference>
<dbReference type="RefSeq" id="WP_303499574.1">
    <property type="nucleotide sequence ID" value="NZ_JAUOPU010000009.1"/>
</dbReference>
<keyword evidence="2" id="KW-0255">Endonuclease</keyword>
<evidence type="ECO:0000259" key="1">
    <source>
        <dbReference type="Pfam" id="PF03372"/>
    </source>
</evidence>
<evidence type="ECO:0000313" key="2">
    <source>
        <dbReference type="EMBL" id="MDO6543018.1"/>
    </source>
</evidence>
<keyword evidence="2" id="KW-0378">Hydrolase</keyword>
<feature type="domain" description="Endonuclease/exonuclease/phosphatase" evidence="1">
    <location>
        <begin position="14"/>
        <end position="350"/>
    </location>
</feature>
<dbReference type="InterPro" id="IPR005135">
    <property type="entry name" value="Endo/exonuclease/phosphatase"/>
</dbReference>
<protein>
    <submittedName>
        <fullName evidence="2">Endonuclease/exonuclease/phosphatase family protein</fullName>
    </submittedName>
</protein>
<gene>
    <name evidence="2" type="ORF">Q4568_10780</name>
</gene>
<dbReference type="GO" id="GO:0004519">
    <property type="term" value="F:endonuclease activity"/>
    <property type="evidence" value="ECO:0007669"/>
    <property type="project" value="UniProtKB-KW"/>
</dbReference>
<dbReference type="EMBL" id="JAUOPU010000009">
    <property type="protein sequence ID" value="MDO6543018.1"/>
    <property type="molecule type" value="Genomic_DNA"/>
</dbReference>
<sequence>MSQATAGQILAQTASSDTERFKKIAAIIQHVRPDVLLLCEFDHPGQGGDDGALDNFCRHYLGVAQPAESGSTTTPIAYPYRYLPPTNTGLLSDVDFNRDGKCTLPEDGYGFGEHHGHYGFVILSRYPLDESQMRSWQHFLWRDMPGNQMPSAYYSAEAKDVFRLSSKNHIALPIIVEDRTIHLLCCHPTPPVFDCEEKRNLRRNHDELRLLVDIIDNADYLYDDKGVQAGLASTESFIVMGDLNADSIDGDGSKSAIKQLLHHPRINHTVSSGKKTPKSVGSRFVRLWQTRIGRASEWTHLSGLRLDYVLPSADLSVTNSGVFWPDRKDLMRSLVVDDKGRERPQAGSDHRLVWIDIRL</sequence>
<keyword evidence="2" id="KW-0540">Nuclease</keyword>
<proteinExistence type="predicted"/>
<dbReference type="AlphaFoldDB" id="A0AAW7Y7Z5"/>
<dbReference type="SUPFAM" id="SSF56219">
    <property type="entry name" value="DNase I-like"/>
    <property type="match status" value="1"/>
</dbReference>
<dbReference type="Pfam" id="PF03372">
    <property type="entry name" value="Exo_endo_phos"/>
    <property type="match status" value="1"/>
</dbReference>
<organism evidence="2 3">
    <name type="scientific">Photobacterium sanguinicancri</name>
    <dbReference type="NCBI Taxonomy" id="875932"/>
    <lineage>
        <taxon>Bacteria</taxon>
        <taxon>Pseudomonadati</taxon>
        <taxon>Pseudomonadota</taxon>
        <taxon>Gammaproteobacteria</taxon>
        <taxon>Vibrionales</taxon>
        <taxon>Vibrionaceae</taxon>
        <taxon>Photobacterium</taxon>
    </lineage>
</organism>
<dbReference type="Gene3D" id="3.60.10.10">
    <property type="entry name" value="Endonuclease/exonuclease/phosphatase"/>
    <property type="match status" value="1"/>
</dbReference>